<dbReference type="InterPro" id="IPR000847">
    <property type="entry name" value="LysR_HTH_N"/>
</dbReference>
<evidence type="ECO:0000256" key="1">
    <source>
        <dbReference type="ARBA" id="ARBA00009437"/>
    </source>
</evidence>
<feature type="domain" description="HTH lysR-type" evidence="5">
    <location>
        <begin position="7"/>
        <end position="64"/>
    </location>
</feature>
<keyword evidence="7" id="KW-1185">Reference proteome</keyword>
<keyword evidence="2" id="KW-0805">Transcription regulation</keyword>
<dbReference type="KEGG" id="ahu:A6A40_19285"/>
<dbReference type="SUPFAM" id="SSF46785">
    <property type="entry name" value="Winged helix' DNA-binding domain"/>
    <property type="match status" value="1"/>
</dbReference>
<comment type="similarity">
    <text evidence="1">Belongs to the LysR transcriptional regulatory family.</text>
</comment>
<dbReference type="Pfam" id="PF00126">
    <property type="entry name" value="HTH_1"/>
    <property type="match status" value="1"/>
</dbReference>
<evidence type="ECO:0000259" key="5">
    <source>
        <dbReference type="PROSITE" id="PS50931"/>
    </source>
</evidence>
<gene>
    <name evidence="6" type="ORF">A6A40_19285</name>
</gene>
<keyword evidence="6" id="KW-0614">Plasmid</keyword>
<evidence type="ECO:0000256" key="2">
    <source>
        <dbReference type="ARBA" id="ARBA00023015"/>
    </source>
</evidence>
<organism evidence="6 7">
    <name type="scientific">Azospirillum humicireducens</name>
    <dbReference type="NCBI Taxonomy" id="1226968"/>
    <lineage>
        <taxon>Bacteria</taxon>
        <taxon>Pseudomonadati</taxon>
        <taxon>Pseudomonadota</taxon>
        <taxon>Alphaproteobacteria</taxon>
        <taxon>Rhodospirillales</taxon>
        <taxon>Azospirillaceae</taxon>
        <taxon>Azospirillum</taxon>
    </lineage>
</organism>
<dbReference type="GO" id="GO:0003677">
    <property type="term" value="F:DNA binding"/>
    <property type="evidence" value="ECO:0007669"/>
    <property type="project" value="UniProtKB-KW"/>
</dbReference>
<dbReference type="PANTHER" id="PTHR30118">
    <property type="entry name" value="HTH-TYPE TRANSCRIPTIONAL REGULATOR LEUO-RELATED"/>
    <property type="match status" value="1"/>
</dbReference>
<dbReference type="RefSeq" id="WP_108547501.1">
    <property type="nucleotide sequence ID" value="NZ_CP028903.1"/>
</dbReference>
<dbReference type="InterPro" id="IPR005119">
    <property type="entry name" value="LysR_subst-bd"/>
</dbReference>
<evidence type="ECO:0000256" key="4">
    <source>
        <dbReference type="ARBA" id="ARBA00023163"/>
    </source>
</evidence>
<dbReference type="PRINTS" id="PR00039">
    <property type="entry name" value="HTHLYSR"/>
</dbReference>
<protein>
    <submittedName>
        <fullName evidence="6">Transcriptional regulator</fullName>
    </submittedName>
</protein>
<dbReference type="InterPro" id="IPR036390">
    <property type="entry name" value="WH_DNA-bd_sf"/>
</dbReference>
<keyword evidence="3" id="KW-0238">DNA-binding</keyword>
<dbReference type="Proteomes" id="UP000077405">
    <property type="component" value="Plasmid pYZ2"/>
</dbReference>
<dbReference type="PANTHER" id="PTHR30118:SF15">
    <property type="entry name" value="TRANSCRIPTIONAL REGULATORY PROTEIN"/>
    <property type="match status" value="1"/>
</dbReference>
<accession>A0A2R4VRZ3</accession>
<name>A0A2R4VRZ3_9PROT</name>
<dbReference type="EMBL" id="CP028903">
    <property type="protein sequence ID" value="AWB07205.1"/>
    <property type="molecule type" value="Genomic_DNA"/>
</dbReference>
<reference evidence="6 7" key="1">
    <citation type="submission" date="2018-04" db="EMBL/GenBank/DDBJ databases">
        <title>Complete genome sequence of the nitrogen-fixing bacterium Azospirillum humicireducens type strain SgZ-5.</title>
        <authorList>
            <person name="Yu Z."/>
        </authorList>
    </citation>
    <scope>NUCLEOTIDE SEQUENCE [LARGE SCALE GENOMIC DNA]</scope>
    <source>
        <strain evidence="6 7">SgZ-5</strain>
        <plasmid evidence="6 7">pYZ2</plasmid>
    </source>
</reference>
<dbReference type="InterPro" id="IPR050389">
    <property type="entry name" value="LysR-type_TF"/>
</dbReference>
<dbReference type="SUPFAM" id="SSF53850">
    <property type="entry name" value="Periplasmic binding protein-like II"/>
    <property type="match status" value="1"/>
</dbReference>
<dbReference type="AlphaFoldDB" id="A0A2R4VRZ3"/>
<geneLocation type="plasmid" evidence="6 7">
    <name>pYZ2</name>
</geneLocation>
<evidence type="ECO:0000256" key="3">
    <source>
        <dbReference type="ARBA" id="ARBA00023125"/>
    </source>
</evidence>
<dbReference type="Gene3D" id="3.40.190.10">
    <property type="entry name" value="Periplasmic binding protein-like II"/>
    <property type="match status" value="2"/>
</dbReference>
<evidence type="ECO:0000313" key="6">
    <source>
        <dbReference type="EMBL" id="AWB07205.1"/>
    </source>
</evidence>
<dbReference type="GO" id="GO:0003700">
    <property type="term" value="F:DNA-binding transcription factor activity"/>
    <property type="evidence" value="ECO:0007669"/>
    <property type="project" value="InterPro"/>
</dbReference>
<proteinExistence type="inferred from homology"/>
<evidence type="ECO:0000313" key="7">
    <source>
        <dbReference type="Proteomes" id="UP000077405"/>
    </source>
</evidence>
<sequence length="296" mass="32458">MSDIRGVDLNLLKALDALLDTRSVTKAAERLGLTQPAVSGMLTRLRETFDDPLFIRCQRGVLPTPRAEALAVPLRQALIDIHALLAPEAFVPARAAMTVTIAATDYAQKAVLLPLMSALRREAPGIRVSIRPVDLSGFGQQMESGKLDMALVTPDMALDTMHSRMLFSETYMCILRRGHPAGDAPLDIDRFCALDHALMSHDGTRFRGATDVALEAVGRSRRVVAVVPSFLILIDLVRNSDLVAMVPSRLLADVRDLLVLPPPLPIPGFAKILVWHARLQSDPAQKWIRERLANCV</sequence>
<dbReference type="Pfam" id="PF03466">
    <property type="entry name" value="LysR_substrate"/>
    <property type="match status" value="1"/>
</dbReference>
<dbReference type="PROSITE" id="PS50931">
    <property type="entry name" value="HTH_LYSR"/>
    <property type="match status" value="1"/>
</dbReference>
<dbReference type="InterPro" id="IPR036388">
    <property type="entry name" value="WH-like_DNA-bd_sf"/>
</dbReference>
<dbReference type="Gene3D" id="1.10.10.10">
    <property type="entry name" value="Winged helix-like DNA-binding domain superfamily/Winged helix DNA-binding domain"/>
    <property type="match status" value="1"/>
</dbReference>
<dbReference type="OrthoDB" id="9774011at2"/>
<keyword evidence="4" id="KW-0804">Transcription</keyword>